<dbReference type="Pfam" id="PF01370">
    <property type="entry name" value="Epimerase"/>
    <property type="match status" value="1"/>
</dbReference>
<accession>A0ABV4BGZ0</accession>
<evidence type="ECO:0000259" key="1">
    <source>
        <dbReference type="Pfam" id="PF01370"/>
    </source>
</evidence>
<evidence type="ECO:0000313" key="2">
    <source>
        <dbReference type="EMBL" id="MEY6431665.1"/>
    </source>
</evidence>
<name>A0ABV4BGZ0_9GAMM</name>
<dbReference type="CDD" id="cd05266">
    <property type="entry name" value="SDR_a4"/>
    <property type="match status" value="1"/>
</dbReference>
<dbReference type="PANTHER" id="PTHR48079">
    <property type="entry name" value="PROTEIN YEEZ"/>
    <property type="match status" value="1"/>
</dbReference>
<dbReference type="EMBL" id="JBDKXB010000004">
    <property type="protein sequence ID" value="MEY6431665.1"/>
    <property type="molecule type" value="Genomic_DNA"/>
</dbReference>
<evidence type="ECO:0000313" key="3">
    <source>
        <dbReference type="Proteomes" id="UP001564408"/>
    </source>
</evidence>
<dbReference type="GO" id="GO:0033711">
    <property type="term" value="F:4-phosphoerythronate dehydrogenase activity"/>
    <property type="evidence" value="ECO:0007669"/>
    <property type="project" value="UniProtKB-EC"/>
</dbReference>
<sequence length="299" mass="33182">MSDAHRSVPDPTRPRVLILGCGDTGRRVARHYLDRGHSVLGVVRTEASQQALTAAGVPALTLDLTDGDLSRLPFSDCWIFHFAPPPGEGVEDWLTRRLVAACSRGTPPRRLVYLSTTGVYGDCAGDWVDETWPVRPTADRARRRWDAEQSLRRWSREQGTSLVILRVAGIYGPGRLPIERIRQGLPLVREAEAPYSNRIHIEDLVQASLAAMARGTDGGVYNVCDDHPSTMTDYFFQIADAAGLPRPPEIPLADMDGQLSPGMRSYMRESRRLSNRRLREELGVVLTYPTLREGLAASI</sequence>
<protein>
    <submittedName>
        <fullName evidence="2">SDR family oxidoreductase</fullName>
        <ecNumber evidence="2">1.1.1.290</ecNumber>
    </submittedName>
</protein>
<dbReference type="PANTHER" id="PTHR48079:SF6">
    <property type="entry name" value="NAD(P)-BINDING DOMAIN-CONTAINING PROTEIN-RELATED"/>
    <property type="match status" value="1"/>
</dbReference>
<dbReference type="Proteomes" id="UP001564408">
    <property type="component" value="Unassembled WGS sequence"/>
</dbReference>
<dbReference type="InterPro" id="IPR051783">
    <property type="entry name" value="NAD(P)-dependent_oxidoreduct"/>
</dbReference>
<dbReference type="EC" id="1.1.1.290" evidence="2"/>
<dbReference type="InterPro" id="IPR036291">
    <property type="entry name" value="NAD(P)-bd_dom_sf"/>
</dbReference>
<organism evidence="2 3">
    <name type="scientific">Thioalkalicoccus limnaeus</name>
    <dbReference type="NCBI Taxonomy" id="120681"/>
    <lineage>
        <taxon>Bacteria</taxon>
        <taxon>Pseudomonadati</taxon>
        <taxon>Pseudomonadota</taxon>
        <taxon>Gammaproteobacteria</taxon>
        <taxon>Chromatiales</taxon>
        <taxon>Chromatiaceae</taxon>
        <taxon>Thioalkalicoccus</taxon>
    </lineage>
</organism>
<dbReference type="RefSeq" id="WP_369666048.1">
    <property type="nucleotide sequence ID" value="NZ_JBDKXB010000004.1"/>
</dbReference>
<gene>
    <name evidence="2" type="ORF">ABC977_04495</name>
</gene>
<dbReference type="Gene3D" id="3.40.50.720">
    <property type="entry name" value="NAD(P)-binding Rossmann-like Domain"/>
    <property type="match status" value="1"/>
</dbReference>
<dbReference type="SUPFAM" id="SSF51735">
    <property type="entry name" value="NAD(P)-binding Rossmann-fold domains"/>
    <property type="match status" value="1"/>
</dbReference>
<feature type="domain" description="NAD-dependent epimerase/dehydratase" evidence="1">
    <location>
        <begin position="16"/>
        <end position="224"/>
    </location>
</feature>
<proteinExistence type="predicted"/>
<keyword evidence="2" id="KW-0560">Oxidoreductase</keyword>
<comment type="caution">
    <text evidence="2">The sequence shown here is derived from an EMBL/GenBank/DDBJ whole genome shotgun (WGS) entry which is preliminary data.</text>
</comment>
<dbReference type="InterPro" id="IPR001509">
    <property type="entry name" value="Epimerase_deHydtase"/>
</dbReference>
<reference evidence="2 3" key="1">
    <citation type="submission" date="2024-05" db="EMBL/GenBank/DDBJ databases">
        <title>Genome Sequence and Characterization of the New Strain Purple Sulfur Bacterium of Genus Thioalkalicoccus.</title>
        <authorList>
            <person name="Bryantseva I.A."/>
            <person name="Kyndt J.A."/>
            <person name="Imhoff J.F."/>
        </authorList>
    </citation>
    <scope>NUCLEOTIDE SEQUENCE [LARGE SCALE GENOMIC DNA]</scope>
    <source>
        <strain evidence="2 3">Um2</strain>
    </source>
</reference>
<keyword evidence="3" id="KW-1185">Reference proteome</keyword>